<accession>A0A0K9FBT7</accession>
<reference evidence="2" key="1">
    <citation type="submission" date="2015-07" db="EMBL/GenBank/DDBJ databases">
        <authorList>
            <person name="Liu B."/>
            <person name="Wang J."/>
            <person name="Zhu Y."/>
            <person name="Liu G."/>
            <person name="Chen Q."/>
            <person name="Lan J."/>
            <person name="Che J."/>
            <person name="Ge C."/>
            <person name="Shi H."/>
            <person name="Pan Z."/>
            <person name="Liu X."/>
        </authorList>
    </citation>
    <scope>NUCLEOTIDE SEQUENCE [LARGE SCALE GENOMIC DNA]</scope>
    <source>
        <strain evidence="2">DSM 23493</strain>
    </source>
</reference>
<dbReference type="AlphaFoldDB" id="A0A0K9FBT7"/>
<evidence type="ECO:0008006" key="3">
    <source>
        <dbReference type="Google" id="ProtNLM"/>
    </source>
</evidence>
<name>A0A0K9FBT7_9BACI</name>
<protein>
    <recommendedName>
        <fullName evidence="3">DUF4177 domain-containing protein</fullName>
    </recommendedName>
</protein>
<dbReference type="PATRIC" id="fig|582475.4.peg.1024"/>
<gene>
    <name evidence="1" type="ORF">ACZ11_07565</name>
</gene>
<comment type="caution">
    <text evidence="1">The sequence shown here is derived from an EMBL/GenBank/DDBJ whole genome shotgun (WGS) entry which is preliminary data.</text>
</comment>
<evidence type="ECO:0000313" key="1">
    <source>
        <dbReference type="EMBL" id="KMY32019.1"/>
    </source>
</evidence>
<organism evidence="1 2">
    <name type="scientific">Lysinibacillus xylanilyticus</name>
    <dbReference type="NCBI Taxonomy" id="582475"/>
    <lineage>
        <taxon>Bacteria</taxon>
        <taxon>Bacillati</taxon>
        <taxon>Bacillota</taxon>
        <taxon>Bacilli</taxon>
        <taxon>Bacillales</taxon>
        <taxon>Bacillaceae</taxon>
        <taxon>Lysinibacillus</taxon>
    </lineage>
</organism>
<sequence>MAQLKKITKARTPRELERLVADDTERGWNVASRMNYISHDPRPYQMLLKFNTEREQVSL</sequence>
<dbReference type="Proteomes" id="UP000037326">
    <property type="component" value="Unassembled WGS sequence"/>
</dbReference>
<proteinExistence type="predicted"/>
<evidence type="ECO:0000313" key="2">
    <source>
        <dbReference type="Proteomes" id="UP000037326"/>
    </source>
</evidence>
<dbReference type="EMBL" id="LFXJ01000005">
    <property type="protein sequence ID" value="KMY32019.1"/>
    <property type="molecule type" value="Genomic_DNA"/>
</dbReference>